<dbReference type="RefSeq" id="WP_286344250.1">
    <property type="nucleotide sequence ID" value="NZ_AP027732.1"/>
</dbReference>
<evidence type="ECO:0000256" key="1">
    <source>
        <dbReference type="ARBA" id="ARBA00023015"/>
    </source>
</evidence>
<keyword evidence="6" id="KW-1185">Reference proteome</keyword>
<dbReference type="PROSITE" id="PS01124">
    <property type="entry name" value="HTH_ARAC_FAMILY_2"/>
    <property type="match status" value="1"/>
</dbReference>
<dbReference type="InterPro" id="IPR029062">
    <property type="entry name" value="Class_I_gatase-like"/>
</dbReference>
<dbReference type="Pfam" id="PF01965">
    <property type="entry name" value="DJ-1_PfpI"/>
    <property type="match status" value="1"/>
</dbReference>
<dbReference type="Gene3D" id="3.40.50.880">
    <property type="match status" value="1"/>
</dbReference>
<dbReference type="PANTHER" id="PTHR43130">
    <property type="entry name" value="ARAC-FAMILY TRANSCRIPTIONAL REGULATOR"/>
    <property type="match status" value="1"/>
</dbReference>
<organism evidence="5 6">
    <name type="scientific">Frondihabitans sucicola</name>
    <dbReference type="NCBI Taxonomy" id="1268041"/>
    <lineage>
        <taxon>Bacteria</taxon>
        <taxon>Bacillati</taxon>
        <taxon>Actinomycetota</taxon>
        <taxon>Actinomycetes</taxon>
        <taxon>Micrococcales</taxon>
        <taxon>Microbacteriaceae</taxon>
        <taxon>Frondihabitans</taxon>
    </lineage>
</organism>
<dbReference type="InterPro" id="IPR009057">
    <property type="entry name" value="Homeodomain-like_sf"/>
</dbReference>
<keyword evidence="3" id="KW-0804">Transcription</keyword>
<sequence length="317" mass="34159">MLHSVAVLAIEGLPPFEFGVACEVFGIDRRDTGGPVFDFRVVTAHPGPVRTSLGFDMVIDNGLDEADGVDLVVVPAHGTGEVDPAYLEFLRRAHANGATILSICSGAFVLAATGLLDGRRASTHWMHADALRRLHPAVTVDPDVLYVDEGTLVTSAGTSAGIDACLHLVRRELGVGAANAIARRMVIPAQRDGGQAQFIGAPIAERCSDSLASVMDWMIENLDRDLTVDELARRALMSPRTFARRFRADVGTTPGAWLNRQRLLRAQNLLEETDDTLEAIAAATGFGSAAVLRHHFSRVLQTTPTAYRRAFGERQLA</sequence>
<evidence type="ECO:0000256" key="2">
    <source>
        <dbReference type="ARBA" id="ARBA00023125"/>
    </source>
</evidence>
<dbReference type="SMART" id="SM00342">
    <property type="entry name" value="HTH_ARAC"/>
    <property type="match status" value="1"/>
</dbReference>
<dbReference type="InterPro" id="IPR018062">
    <property type="entry name" value="HTH_AraC-typ_CS"/>
</dbReference>
<accession>A0ABN6Y692</accession>
<evidence type="ECO:0000313" key="5">
    <source>
        <dbReference type="EMBL" id="BDZ51498.1"/>
    </source>
</evidence>
<dbReference type="SUPFAM" id="SSF52317">
    <property type="entry name" value="Class I glutamine amidotransferase-like"/>
    <property type="match status" value="1"/>
</dbReference>
<dbReference type="InterPro" id="IPR002818">
    <property type="entry name" value="DJ-1/PfpI"/>
</dbReference>
<evidence type="ECO:0000313" key="6">
    <source>
        <dbReference type="Proteomes" id="UP001321486"/>
    </source>
</evidence>
<dbReference type="InterPro" id="IPR018060">
    <property type="entry name" value="HTH_AraC"/>
</dbReference>
<evidence type="ECO:0000259" key="4">
    <source>
        <dbReference type="PROSITE" id="PS01124"/>
    </source>
</evidence>
<dbReference type="PROSITE" id="PS00041">
    <property type="entry name" value="HTH_ARAC_FAMILY_1"/>
    <property type="match status" value="1"/>
</dbReference>
<dbReference type="PANTHER" id="PTHR43130:SF3">
    <property type="entry name" value="HTH-TYPE TRANSCRIPTIONAL REGULATOR RV1931C"/>
    <property type="match status" value="1"/>
</dbReference>
<evidence type="ECO:0000256" key="3">
    <source>
        <dbReference type="ARBA" id="ARBA00023163"/>
    </source>
</evidence>
<dbReference type="Pfam" id="PF12833">
    <property type="entry name" value="HTH_18"/>
    <property type="match status" value="1"/>
</dbReference>
<dbReference type="SUPFAM" id="SSF46689">
    <property type="entry name" value="Homeodomain-like"/>
    <property type="match status" value="2"/>
</dbReference>
<dbReference type="EMBL" id="AP027732">
    <property type="protein sequence ID" value="BDZ51498.1"/>
    <property type="molecule type" value="Genomic_DNA"/>
</dbReference>
<proteinExistence type="predicted"/>
<keyword evidence="2" id="KW-0238">DNA-binding</keyword>
<dbReference type="Gene3D" id="1.10.10.60">
    <property type="entry name" value="Homeodomain-like"/>
    <property type="match status" value="1"/>
</dbReference>
<dbReference type="InterPro" id="IPR052158">
    <property type="entry name" value="INH-QAR"/>
</dbReference>
<feature type="domain" description="HTH araC/xylS-type" evidence="4">
    <location>
        <begin position="212"/>
        <end position="310"/>
    </location>
</feature>
<keyword evidence="1" id="KW-0805">Transcription regulation</keyword>
<gene>
    <name evidence="5" type="ORF">GCM10025867_37390</name>
</gene>
<dbReference type="CDD" id="cd03137">
    <property type="entry name" value="GATase1_AraC_1"/>
    <property type="match status" value="1"/>
</dbReference>
<reference evidence="6" key="1">
    <citation type="journal article" date="2019" name="Int. J. Syst. Evol. Microbiol.">
        <title>The Global Catalogue of Microorganisms (GCM) 10K type strain sequencing project: providing services to taxonomists for standard genome sequencing and annotation.</title>
        <authorList>
            <consortium name="The Broad Institute Genomics Platform"/>
            <consortium name="The Broad Institute Genome Sequencing Center for Infectious Disease"/>
            <person name="Wu L."/>
            <person name="Ma J."/>
        </authorList>
    </citation>
    <scope>NUCLEOTIDE SEQUENCE [LARGE SCALE GENOMIC DNA]</scope>
    <source>
        <strain evidence="6">NBRC 108728</strain>
    </source>
</reference>
<dbReference type="Proteomes" id="UP001321486">
    <property type="component" value="Chromosome"/>
</dbReference>
<name>A0ABN6Y692_9MICO</name>
<protein>
    <submittedName>
        <fullName evidence="5">Transcription regulator, AraC family protein</fullName>
    </submittedName>
</protein>